<dbReference type="Pfam" id="PF07484">
    <property type="entry name" value="Collar"/>
    <property type="match status" value="1"/>
</dbReference>
<dbReference type="InterPro" id="IPR037053">
    <property type="entry name" value="Phage_tail_collar_dom_sf"/>
</dbReference>
<comment type="caution">
    <text evidence="2">The sequence shown here is derived from an EMBL/GenBank/DDBJ whole genome shotgun (WGS) entry which is preliminary data.</text>
</comment>
<name>A0ABP8JMB7_9BACT</name>
<protein>
    <submittedName>
        <fullName evidence="2">Tail fiber protein</fullName>
    </submittedName>
</protein>
<dbReference type="Proteomes" id="UP001500454">
    <property type="component" value="Unassembled WGS sequence"/>
</dbReference>
<reference evidence="3" key="1">
    <citation type="journal article" date="2019" name="Int. J. Syst. Evol. Microbiol.">
        <title>The Global Catalogue of Microorganisms (GCM) 10K type strain sequencing project: providing services to taxonomists for standard genome sequencing and annotation.</title>
        <authorList>
            <consortium name="The Broad Institute Genomics Platform"/>
            <consortium name="The Broad Institute Genome Sequencing Center for Infectious Disease"/>
            <person name="Wu L."/>
            <person name="Ma J."/>
        </authorList>
    </citation>
    <scope>NUCLEOTIDE SEQUENCE [LARGE SCALE GENOMIC DNA]</scope>
    <source>
        <strain evidence="3">JCM 17924</strain>
    </source>
</reference>
<evidence type="ECO:0000313" key="3">
    <source>
        <dbReference type="Proteomes" id="UP001500454"/>
    </source>
</evidence>
<dbReference type="SUPFAM" id="SSF88874">
    <property type="entry name" value="Receptor-binding domain of short tail fibre protein gp12"/>
    <property type="match status" value="1"/>
</dbReference>
<gene>
    <name evidence="2" type="ORF">GCM10023186_44440</name>
</gene>
<organism evidence="2 3">
    <name type="scientific">Hymenobacter koreensis</name>
    <dbReference type="NCBI Taxonomy" id="1084523"/>
    <lineage>
        <taxon>Bacteria</taxon>
        <taxon>Pseudomonadati</taxon>
        <taxon>Bacteroidota</taxon>
        <taxon>Cytophagia</taxon>
        <taxon>Cytophagales</taxon>
        <taxon>Hymenobacteraceae</taxon>
        <taxon>Hymenobacter</taxon>
    </lineage>
</organism>
<dbReference type="Gene3D" id="3.90.1340.10">
    <property type="entry name" value="Phage tail collar domain"/>
    <property type="match status" value="1"/>
</dbReference>
<feature type="domain" description="Phage tail collar" evidence="1">
    <location>
        <begin position="6"/>
        <end position="62"/>
    </location>
</feature>
<dbReference type="InterPro" id="IPR011083">
    <property type="entry name" value="Phage_tail_collar_dom"/>
</dbReference>
<accession>A0ABP8JMB7</accession>
<sequence>MEPYLGEIRIFGGNFAPLGWLYCQGQLLSISEYDSLYALIGTTYGGDGQTTFALPNLSSRVVVGQGQLPGGSNYLMAQQLGVENVTLNGTQLPAHAHPFTGTIGVVTSSDRDQPNPTGATFGSNGTSAYSAGLGDKPGTLGAGSVTGQASVVGAGQPHPNIQPVLATSYIICTSGIWPSQS</sequence>
<dbReference type="RefSeq" id="WP_345227866.1">
    <property type="nucleotide sequence ID" value="NZ_BAABHA010000015.1"/>
</dbReference>
<dbReference type="EMBL" id="BAABHA010000015">
    <property type="protein sequence ID" value="GAA4393146.1"/>
    <property type="molecule type" value="Genomic_DNA"/>
</dbReference>
<keyword evidence="3" id="KW-1185">Reference proteome</keyword>
<evidence type="ECO:0000313" key="2">
    <source>
        <dbReference type="EMBL" id="GAA4393146.1"/>
    </source>
</evidence>
<proteinExistence type="predicted"/>
<evidence type="ECO:0000259" key="1">
    <source>
        <dbReference type="Pfam" id="PF07484"/>
    </source>
</evidence>